<dbReference type="InterPro" id="IPR051906">
    <property type="entry name" value="TolC-like"/>
</dbReference>
<evidence type="ECO:0000256" key="6">
    <source>
        <dbReference type="ARBA" id="ARBA00023136"/>
    </source>
</evidence>
<evidence type="ECO:0000256" key="2">
    <source>
        <dbReference type="ARBA" id="ARBA00007613"/>
    </source>
</evidence>
<keyword evidence="5" id="KW-0812">Transmembrane</keyword>
<dbReference type="RefSeq" id="WP_130285287.1">
    <property type="nucleotide sequence ID" value="NZ_SGXE01000001.1"/>
</dbReference>
<dbReference type="Proteomes" id="UP000292262">
    <property type="component" value="Unassembled WGS sequence"/>
</dbReference>
<evidence type="ECO:0000313" key="8">
    <source>
        <dbReference type="EMBL" id="RZS99448.1"/>
    </source>
</evidence>
<comment type="subcellular location">
    <subcellularLocation>
        <location evidence="1">Cell outer membrane</location>
    </subcellularLocation>
</comment>
<comment type="caution">
    <text evidence="8">The sequence shown here is derived from an EMBL/GenBank/DDBJ whole genome shotgun (WGS) entry which is preliminary data.</text>
</comment>
<organism evidence="8 9">
    <name type="scientific">Aquimarina brevivitae</name>
    <dbReference type="NCBI Taxonomy" id="323412"/>
    <lineage>
        <taxon>Bacteria</taxon>
        <taxon>Pseudomonadati</taxon>
        <taxon>Bacteroidota</taxon>
        <taxon>Flavobacteriia</taxon>
        <taxon>Flavobacteriales</taxon>
        <taxon>Flavobacteriaceae</taxon>
        <taxon>Aquimarina</taxon>
    </lineage>
</organism>
<keyword evidence="9" id="KW-1185">Reference proteome</keyword>
<accession>A0A4Q7PHM1</accession>
<dbReference type="InterPro" id="IPR003423">
    <property type="entry name" value="OMP_efflux"/>
</dbReference>
<dbReference type="Gene3D" id="1.20.1600.10">
    <property type="entry name" value="Outer membrane efflux proteins (OEP)"/>
    <property type="match status" value="1"/>
</dbReference>
<dbReference type="EMBL" id="SGXE01000001">
    <property type="protein sequence ID" value="RZS99448.1"/>
    <property type="molecule type" value="Genomic_DNA"/>
</dbReference>
<keyword evidence="3" id="KW-0813">Transport</keyword>
<comment type="similarity">
    <text evidence="2">Belongs to the outer membrane factor (OMF) (TC 1.B.17) family.</text>
</comment>
<reference evidence="8 9" key="1">
    <citation type="submission" date="2019-02" db="EMBL/GenBank/DDBJ databases">
        <title>Genomic Encyclopedia of Type Strains, Phase IV (KMG-IV): sequencing the most valuable type-strain genomes for metagenomic binning, comparative biology and taxonomic classification.</title>
        <authorList>
            <person name="Goeker M."/>
        </authorList>
    </citation>
    <scope>NUCLEOTIDE SEQUENCE [LARGE SCALE GENOMIC DNA]</scope>
    <source>
        <strain evidence="8 9">DSM 17196</strain>
    </source>
</reference>
<proteinExistence type="inferred from homology"/>
<keyword evidence="7" id="KW-0998">Cell outer membrane</keyword>
<dbReference type="GO" id="GO:1990281">
    <property type="term" value="C:efflux pump complex"/>
    <property type="evidence" value="ECO:0007669"/>
    <property type="project" value="TreeGrafter"/>
</dbReference>
<dbReference type="OrthoDB" id="926878at2"/>
<evidence type="ECO:0000256" key="1">
    <source>
        <dbReference type="ARBA" id="ARBA00004442"/>
    </source>
</evidence>
<dbReference type="GO" id="GO:0009279">
    <property type="term" value="C:cell outer membrane"/>
    <property type="evidence" value="ECO:0007669"/>
    <property type="project" value="UniProtKB-SubCell"/>
</dbReference>
<keyword evidence="6" id="KW-0472">Membrane</keyword>
<dbReference type="Pfam" id="PF02321">
    <property type="entry name" value="OEP"/>
    <property type="match status" value="2"/>
</dbReference>
<sequence length="526" mass="58896">MNQKIVFFSVVFLSAINSYCQNQFSGDLVELTKLTLDKSPLIQRNELVIQNATGNVRVQRSAFDFNLFSSLSLSNNKSYLFAADPRTSLFDDDAIATNSSSFSLGVQRKFRFGLLASVSLDYDQISNNFPFNQLNINTGPDVSDHTVGATFSLTQPLFRGGGYKVNTALEEGSKLEVESSENNFELNTSFELLQTANSYWQYLAAFENLKIFKENEARVRNVLNITEELVKADKKPAGDLVQIQADLANQERLTTLATQNFYNAKLNLGRAIGLSDEESKNIGDPINSFPTIDGSGFTENLSTQQMLALAKENRKDLTAFDNIKEALELRLHLANNELKPQLDLTGFASYGGLNTGNGLNQAFNAFSDREGRNYGVGVRLNFAFPVNNNLARGNYIISKTALEDQEIAYDNLLRNINLNVSIAVNNLKNNVLTLTKAKETLDYSQNVFKNEQIKFQNGLTTLLNLILFQERLTFAQRDYLQAQQQFASSIANLRYETGTLINIDEDRTISTIDKTIFYNIPNNINN</sequence>
<evidence type="ECO:0000256" key="7">
    <source>
        <dbReference type="ARBA" id="ARBA00023237"/>
    </source>
</evidence>
<gene>
    <name evidence="8" type="ORF">EV197_0658</name>
</gene>
<dbReference type="PANTHER" id="PTHR30026:SF20">
    <property type="entry name" value="OUTER MEMBRANE PROTEIN TOLC"/>
    <property type="match status" value="1"/>
</dbReference>
<dbReference type="GO" id="GO:0015562">
    <property type="term" value="F:efflux transmembrane transporter activity"/>
    <property type="evidence" value="ECO:0007669"/>
    <property type="project" value="InterPro"/>
</dbReference>
<keyword evidence="4" id="KW-1134">Transmembrane beta strand</keyword>
<name>A0A4Q7PHM1_9FLAO</name>
<dbReference type="PANTHER" id="PTHR30026">
    <property type="entry name" value="OUTER MEMBRANE PROTEIN TOLC"/>
    <property type="match status" value="1"/>
</dbReference>
<evidence type="ECO:0000256" key="5">
    <source>
        <dbReference type="ARBA" id="ARBA00022692"/>
    </source>
</evidence>
<dbReference type="AlphaFoldDB" id="A0A4Q7PHM1"/>
<evidence type="ECO:0000313" key="9">
    <source>
        <dbReference type="Proteomes" id="UP000292262"/>
    </source>
</evidence>
<dbReference type="GO" id="GO:0015288">
    <property type="term" value="F:porin activity"/>
    <property type="evidence" value="ECO:0007669"/>
    <property type="project" value="TreeGrafter"/>
</dbReference>
<evidence type="ECO:0000256" key="4">
    <source>
        <dbReference type="ARBA" id="ARBA00022452"/>
    </source>
</evidence>
<dbReference type="SUPFAM" id="SSF56954">
    <property type="entry name" value="Outer membrane efflux proteins (OEP)"/>
    <property type="match status" value="1"/>
</dbReference>
<evidence type="ECO:0000256" key="3">
    <source>
        <dbReference type="ARBA" id="ARBA00022448"/>
    </source>
</evidence>
<protein>
    <submittedName>
        <fullName evidence="8">Outer membrane protein TolC</fullName>
    </submittedName>
</protein>